<sequence>MSIMTSALIDTSERLREVLNRLSSKSVEDYYNPYQMFEWPQALPERAWWMSPELTTTYDTEVARELSEEQLYRLSKYESLNFYSLNVHGIRELLIEVTRRIHTVEFATPSEFFHHFIGEENEHMWFFAQFCLRYGGKLYKQPRGGAETIPPSDAASLLVFARILIFEELVDHFNAKMALDDRLDVTIRKINQIHHQDESRHIAFGRELVRLLFDGFRERATPEELAQVADYLSRYLTYSFESLYNPQVYKDAGIPNPLEVRRRLLDDPRRAEFEAQVFRKTNSFLTRHGLVAVGAAGTGAVR</sequence>
<dbReference type="InterPro" id="IPR009078">
    <property type="entry name" value="Ferritin-like_SF"/>
</dbReference>
<dbReference type="InterPro" id="IPR025859">
    <property type="entry name" value="AurF/CmlI"/>
</dbReference>
<dbReference type="Proteomes" id="UP000809587">
    <property type="component" value="Unassembled WGS sequence"/>
</dbReference>
<gene>
    <name evidence="1" type="ORF">JQN84_29560</name>
</gene>
<protein>
    <submittedName>
        <fullName evidence="1">Diiron oxygenase</fullName>
    </submittedName>
</protein>
<comment type="caution">
    <text evidence="1">The sequence shown here is derived from an EMBL/GenBank/DDBJ whole genome shotgun (WGS) entry which is preliminary data.</text>
</comment>
<name>A0ABS2JJJ8_9ACTN</name>
<reference evidence="1 2" key="1">
    <citation type="submission" date="2021-02" db="EMBL/GenBank/DDBJ databases">
        <authorList>
            <person name="Lee D.-H."/>
        </authorList>
    </citation>
    <scope>NUCLEOTIDE SEQUENCE [LARGE SCALE GENOMIC DNA]</scope>
    <source>
        <strain evidence="1 2">MMS20-R2-29</strain>
    </source>
</reference>
<dbReference type="SUPFAM" id="SSF47240">
    <property type="entry name" value="Ferritin-like"/>
    <property type="match status" value="1"/>
</dbReference>
<evidence type="ECO:0000313" key="1">
    <source>
        <dbReference type="EMBL" id="MBM7086685.1"/>
    </source>
</evidence>
<evidence type="ECO:0000313" key="2">
    <source>
        <dbReference type="Proteomes" id="UP000809587"/>
    </source>
</evidence>
<dbReference type="Gene3D" id="1.10.620.20">
    <property type="entry name" value="Ribonucleotide Reductase, subunit A"/>
    <property type="match status" value="1"/>
</dbReference>
<dbReference type="InterPro" id="IPR012348">
    <property type="entry name" value="RNR-like"/>
</dbReference>
<dbReference type="Pfam" id="PF11583">
    <property type="entry name" value="AurF"/>
    <property type="match status" value="1"/>
</dbReference>
<dbReference type="RefSeq" id="WP_204961873.1">
    <property type="nucleotide sequence ID" value="NZ_JAFEUO010000011.1"/>
</dbReference>
<dbReference type="EMBL" id="JAFEUO010000011">
    <property type="protein sequence ID" value="MBM7086685.1"/>
    <property type="molecule type" value="Genomic_DNA"/>
</dbReference>
<proteinExistence type="predicted"/>
<organism evidence="1 2">
    <name type="scientific">Micromonospora humidisoli</name>
    <dbReference type="NCBI Taxonomy" id="2807622"/>
    <lineage>
        <taxon>Bacteria</taxon>
        <taxon>Bacillati</taxon>
        <taxon>Actinomycetota</taxon>
        <taxon>Actinomycetes</taxon>
        <taxon>Micromonosporales</taxon>
        <taxon>Micromonosporaceae</taxon>
        <taxon>Micromonospora</taxon>
    </lineage>
</organism>
<keyword evidence="2" id="KW-1185">Reference proteome</keyword>
<accession>A0ABS2JJJ8</accession>